<comment type="caution">
    <text evidence="5">The sequence shown here is derived from an EMBL/GenBank/DDBJ whole genome shotgun (WGS) entry which is preliminary data.</text>
</comment>
<dbReference type="Proteomes" id="UP000663829">
    <property type="component" value="Unassembled WGS sequence"/>
</dbReference>
<evidence type="ECO:0000256" key="3">
    <source>
        <dbReference type="ARBA" id="ARBA00022786"/>
    </source>
</evidence>
<protein>
    <recommendedName>
        <fullName evidence="8">F-box protein</fullName>
    </recommendedName>
</protein>
<dbReference type="AlphaFoldDB" id="A0A813PGG8"/>
<dbReference type="SUPFAM" id="SSF81383">
    <property type="entry name" value="F-box domain"/>
    <property type="match status" value="1"/>
</dbReference>
<dbReference type="PANTHER" id="PTHR13123:SF7">
    <property type="entry name" value="LD30288P"/>
    <property type="match status" value="1"/>
</dbReference>
<dbReference type="InterPro" id="IPR040394">
    <property type="entry name" value="FBX25/32"/>
</dbReference>
<dbReference type="GO" id="GO:0019005">
    <property type="term" value="C:SCF ubiquitin ligase complex"/>
    <property type="evidence" value="ECO:0007669"/>
    <property type="project" value="TreeGrafter"/>
</dbReference>
<dbReference type="GO" id="GO:0005634">
    <property type="term" value="C:nucleus"/>
    <property type="evidence" value="ECO:0007669"/>
    <property type="project" value="UniProtKB-SubCell"/>
</dbReference>
<evidence type="ECO:0000256" key="4">
    <source>
        <dbReference type="ARBA" id="ARBA00023242"/>
    </source>
</evidence>
<dbReference type="EMBL" id="CAJNOQ010000064">
    <property type="protein sequence ID" value="CAF0750152.1"/>
    <property type="molecule type" value="Genomic_DNA"/>
</dbReference>
<dbReference type="InterPro" id="IPR036047">
    <property type="entry name" value="F-box-like_dom_sf"/>
</dbReference>
<evidence type="ECO:0000313" key="6">
    <source>
        <dbReference type="EMBL" id="CAF3529569.1"/>
    </source>
</evidence>
<keyword evidence="4" id="KW-0539">Nucleus</keyword>
<keyword evidence="7" id="KW-1185">Reference proteome</keyword>
<name>A0A813PGG8_9BILA</name>
<keyword evidence="3" id="KW-0833">Ubl conjugation pathway</keyword>
<dbReference type="OrthoDB" id="9991467at2759"/>
<dbReference type="GO" id="GO:0005737">
    <property type="term" value="C:cytoplasm"/>
    <property type="evidence" value="ECO:0007669"/>
    <property type="project" value="TreeGrafter"/>
</dbReference>
<dbReference type="UniPathway" id="UPA00143"/>
<dbReference type="Proteomes" id="UP000681722">
    <property type="component" value="Unassembled WGS sequence"/>
</dbReference>
<evidence type="ECO:0008006" key="8">
    <source>
        <dbReference type="Google" id="ProtNLM"/>
    </source>
</evidence>
<proteinExistence type="predicted"/>
<evidence type="ECO:0000256" key="2">
    <source>
        <dbReference type="ARBA" id="ARBA00004906"/>
    </source>
</evidence>
<dbReference type="GO" id="GO:0016567">
    <property type="term" value="P:protein ubiquitination"/>
    <property type="evidence" value="ECO:0007669"/>
    <property type="project" value="UniProtKB-UniPathway"/>
</dbReference>
<dbReference type="EMBL" id="CAJOBC010000064">
    <property type="protein sequence ID" value="CAF3529569.1"/>
    <property type="molecule type" value="Genomic_DNA"/>
</dbReference>
<reference evidence="5" key="1">
    <citation type="submission" date="2021-02" db="EMBL/GenBank/DDBJ databases">
        <authorList>
            <person name="Nowell W R."/>
        </authorList>
    </citation>
    <scope>NUCLEOTIDE SEQUENCE</scope>
</reference>
<gene>
    <name evidence="5" type="ORF">GPM918_LOCUS781</name>
    <name evidence="6" type="ORF">SRO942_LOCUS782</name>
</gene>
<evidence type="ECO:0000256" key="1">
    <source>
        <dbReference type="ARBA" id="ARBA00004123"/>
    </source>
</evidence>
<dbReference type="PANTHER" id="PTHR13123">
    <property type="entry name" value="LD30288P"/>
    <property type="match status" value="1"/>
</dbReference>
<comment type="subcellular location">
    <subcellularLocation>
        <location evidence="1">Nucleus</location>
    </subcellularLocation>
</comment>
<evidence type="ECO:0000313" key="5">
    <source>
        <dbReference type="EMBL" id="CAF0750152.1"/>
    </source>
</evidence>
<sequence length="297" mass="35201">MKLDFKIFCDYNRNYPLREEVDESSSNASISDVLDALEMANSVYNIRRFNYVSKVVQLLSKEKLSELSGNAQSAVFKILQQMIDMVIKTGQNISIIQRILNQFRNSIRDSYPYFYYIGSERCWQRNIHTLTRMQDALKQIQVNLTKTNDEQNTQELPTFDWLPVEMQREIVRRLDNGNDIINVGVLNSNLYRVTKEILIWRELCLFHFGVDENVRERIMKLIQHNDDENNCDWKDVYFKLKRRYGHREVYAEMIHQCQICKCLYWQDSGHLCLYETINKSRSSIPISPTKLVSLLAQ</sequence>
<evidence type="ECO:0000313" key="7">
    <source>
        <dbReference type="Proteomes" id="UP000663829"/>
    </source>
</evidence>
<comment type="pathway">
    <text evidence="2">Protein modification; protein ubiquitination.</text>
</comment>
<organism evidence="5 7">
    <name type="scientific">Didymodactylos carnosus</name>
    <dbReference type="NCBI Taxonomy" id="1234261"/>
    <lineage>
        <taxon>Eukaryota</taxon>
        <taxon>Metazoa</taxon>
        <taxon>Spiralia</taxon>
        <taxon>Gnathifera</taxon>
        <taxon>Rotifera</taxon>
        <taxon>Eurotatoria</taxon>
        <taxon>Bdelloidea</taxon>
        <taxon>Philodinida</taxon>
        <taxon>Philodinidae</taxon>
        <taxon>Didymodactylos</taxon>
    </lineage>
</organism>
<accession>A0A813PGG8</accession>